<feature type="signal peptide" evidence="4">
    <location>
        <begin position="1"/>
        <end position="20"/>
    </location>
</feature>
<dbReference type="Pfam" id="PF00076">
    <property type="entry name" value="RRM_1"/>
    <property type="match status" value="2"/>
</dbReference>
<dbReference type="InterPro" id="IPR000504">
    <property type="entry name" value="RRM_dom"/>
</dbReference>
<dbReference type="InterPro" id="IPR035979">
    <property type="entry name" value="RBD_domain_sf"/>
</dbReference>
<keyword evidence="1 2" id="KW-0694">RNA-binding</keyword>
<proteinExistence type="predicted"/>
<organism evidence="6">
    <name type="scientific">Chromera velia CCMP2878</name>
    <dbReference type="NCBI Taxonomy" id="1169474"/>
    <lineage>
        <taxon>Eukaryota</taxon>
        <taxon>Sar</taxon>
        <taxon>Alveolata</taxon>
        <taxon>Colpodellida</taxon>
        <taxon>Chromeraceae</taxon>
        <taxon>Chromera</taxon>
    </lineage>
</organism>
<evidence type="ECO:0000256" key="3">
    <source>
        <dbReference type="SAM" id="MobiDB-lite"/>
    </source>
</evidence>
<dbReference type="SMART" id="SM00360">
    <property type="entry name" value="RRM"/>
    <property type="match status" value="2"/>
</dbReference>
<dbReference type="PANTHER" id="PTHR23003">
    <property type="entry name" value="RNA RECOGNITION MOTIF RRM DOMAIN CONTAINING PROTEIN"/>
    <property type="match status" value="1"/>
</dbReference>
<evidence type="ECO:0000259" key="5">
    <source>
        <dbReference type="PROSITE" id="PS50102"/>
    </source>
</evidence>
<dbReference type="CDD" id="cd00590">
    <property type="entry name" value="RRM_SF"/>
    <property type="match status" value="1"/>
</dbReference>
<dbReference type="VEuPathDB" id="CryptoDB:Cvel_907"/>
<accession>A0A0G4H9Y8</accession>
<name>A0A0G4H9Y8_9ALVE</name>
<protein>
    <recommendedName>
        <fullName evidence="5">RRM domain-containing protein</fullName>
    </recommendedName>
</protein>
<feature type="domain" description="RRM" evidence="5">
    <location>
        <begin position="189"/>
        <end position="266"/>
    </location>
</feature>
<dbReference type="InterPro" id="IPR012677">
    <property type="entry name" value="Nucleotide-bd_a/b_plait_sf"/>
</dbReference>
<feature type="compositionally biased region" description="Gly residues" evidence="3">
    <location>
        <begin position="279"/>
        <end position="293"/>
    </location>
</feature>
<dbReference type="AlphaFoldDB" id="A0A0G4H9Y8"/>
<feature type="region of interest" description="Disordered" evidence="3">
    <location>
        <begin position="266"/>
        <end position="308"/>
    </location>
</feature>
<reference evidence="6" key="1">
    <citation type="submission" date="2014-11" db="EMBL/GenBank/DDBJ databases">
        <authorList>
            <person name="Otto D Thomas"/>
            <person name="Naeem Raeece"/>
        </authorList>
    </citation>
    <scope>NUCLEOTIDE SEQUENCE</scope>
</reference>
<evidence type="ECO:0000256" key="2">
    <source>
        <dbReference type="PROSITE-ProRule" id="PRU00176"/>
    </source>
</evidence>
<keyword evidence="4" id="KW-0732">Signal</keyword>
<feature type="region of interest" description="Disordered" evidence="3">
    <location>
        <begin position="53"/>
        <end position="72"/>
    </location>
</feature>
<feature type="chain" id="PRO_5005191137" description="RRM domain-containing protein" evidence="4">
    <location>
        <begin position="21"/>
        <end position="308"/>
    </location>
</feature>
<dbReference type="GO" id="GO:0003729">
    <property type="term" value="F:mRNA binding"/>
    <property type="evidence" value="ECO:0007669"/>
    <property type="project" value="TreeGrafter"/>
</dbReference>
<gene>
    <name evidence="6" type="ORF">Cvel_907</name>
</gene>
<sequence>MFCLRLFLAALLSLAARTDAFSFPSSMTVSRLRGSRPSFSVLSQDIASLVEETDAPEASYETGEEAETPRQRQAIDHTKSIFCANLPWSITEEEFKDWASTAGGEVISVSLPIDFQSNRPRGFGFVEFAEPEQRDEAVTQLEGQQLHGRSIVVRPNQPPEERPRRERRESNFAQRYEPRQRDDESELGRRVLVSNLPWRSAWQDVKDFFKQCGFVEHVECLRLPDGRSAGKALVVFRNPGDAEESIEKLNGASFFGRVCYVKMDGPSGGDQGQRQSGFGDEGGYGGQEDGGSGFEDSMGEDPFGEEMM</sequence>
<feature type="domain" description="RRM" evidence="5">
    <location>
        <begin position="79"/>
        <end position="158"/>
    </location>
</feature>
<dbReference type="PhylomeDB" id="A0A0G4H9Y8"/>
<feature type="compositionally biased region" description="Basic and acidic residues" evidence="3">
    <location>
        <begin position="159"/>
        <end position="184"/>
    </location>
</feature>
<evidence type="ECO:0000256" key="1">
    <source>
        <dbReference type="ARBA" id="ARBA00022884"/>
    </source>
</evidence>
<evidence type="ECO:0000256" key="4">
    <source>
        <dbReference type="SAM" id="SignalP"/>
    </source>
</evidence>
<dbReference type="GO" id="GO:0005634">
    <property type="term" value="C:nucleus"/>
    <property type="evidence" value="ECO:0007669"/>
    <property type="project" value="TreeGrafter"/>
</dbReference>
<dbReference type="Gene3D" id="3.30.70.330">
    <property type="match status" value="2"/>
</dbReference>
<dbReference type="EMBL" id="CDMZ01002095">
    <property type="protein sequence ID" value="CEM40756.1"/>
    <property type="molecule type" value="Genomic_DNA"/>
</dbReference>
<dbReference type="InterPro" id="IPR050374">
    <property type="entry name" value="RRT5_SRSF_SR"/>
</dbReference>
<feature type="region of interest" description="Disordered" evidence="3">
    <location>
        <begin position="154"/>
        <end position="184"/>
    </location>
</feature>
<dbReference type="GO" id="GO:0005737">
    <property type="term" value="C:cytoplasm"/>
    <property type="evidence" value="ECO:0007669"/>
    <property type="project" value="TreeGrafter"/>
</dbReference>
<dbReference type="SUPFAM" id="SSF54928">
    <property type="entry name" value="RNA-binding domain, RBD"/>
    <property type="match status" value="2"/>
</dbReference>
<evidence type="ECO:0000313" key="6">
    <source>
        <dbReference type="EMBL" id="CEM40756.1"/>
    </source>
</evidence>
<dbReference type="PROSITE" id="PS50102">
    <property type="entry name" value="RRM"/>
    <property type="match status" value="2"/>
</dbReference>
<feature type="compositionally biased region" description="Acidic residues" evidence="3">
    <location>
        <begin position="297"/>
        <end position="308"/>
    </location>
</feature>